<sequence length="220" mass="24975">MLRDLSILKNLNEEDIETLEKNIKIVKFKKRETIFSEGQEPEWFYILLKGKVKISKLSSDGREIVLEIVDAPDFFGALAVIKNFPYPANAIAIEDCELGKIPSKVFLKIIKKNPHLEAHILHHVTVRLKSGIESLKNIALEDVTSRVVYQLLKLANKYGKITPEGVLIDIKITKQELAEMTGTTTETAIRTISKLKKMGYIGELNKKILIKDIRAMESLF</sequence>
<evidence type="ECO:0000259" key="4">
    <source>
        <dbReference type="PROSITE" id="PS50042"/>
    </source>
</evidence>
<accession>A0A0U9HQP4</accession>
<comment type="caution">
    <text evidence="6">The sequence shown here is derived from an EMBL/GenBank/DDBJ whole genome shotgun (WGS) entry which is preliminary data.</text>
</comment>
<dbReference type="Proteomes" id="UP000054976">
    <property type="component" value="Unassembled WGS sequence"/>
</dbReference>
<dbReference type="InterPro" id="IPR000595">
    <property type="entry name" value="cNMP-bd_dom"/>
</dbReference>
<organism evidence="6 7">
    <name type="scientific">Thermodesulfovibrio aggregans</name>
    <dbReference type="NCBI Taxonomy" id="86166"/>
    <lineage>
        <taxon>Bacteria</taxon>
        <taxon>Pseudomonadati</taxon>
        <taxon>Nitrospirota</taxon>
        <taxon>Thermodesulfovibrionia</taxon>
        <taxon>Thermodesulfovibrionales</taxon>
        <taxon>Thermodesulfovibrionaceae</taxon>
        <taxon>Thermodesulfovibrio</taxon>
    </lineage>
</organism>
<dbReference type="GO" id="GO:0005829">
    <property type="term" value="C:cytosol"/>
    <property type="evidence" value="ECO:0007669"/>
    <property type="project" value="TreeGrafter"/>
</dbReference>
<dbReference type="Pfam" id="PF00027">
    <property type="entry name" value="cNMP_binding"/>
    <property type="match status" value="1"/>
</dbReference>
<dbReference type="PANTHER" id="PTHR24567:SF28">
    <property type="entry name" value="LISTERIOLYSIN REGULATORY PROTEIN"/>
    <property type="match status" value="1"/>
</dbReference>
<dbReference type="EMBL" id="BCNO01000002">
    <property type="protein sequence ID" value="GAQ95352.1"/>
    <property type="molecule type" value="Genomic_DNA"/>
</dbReference>
<evidence type="ECO:0000313" key="6">
    <source>
        <dbReference type="EMBL" id="GAQ95352.1"/>
    </source>
</evidence>
<keyword evidence="2" id="KW-0238">DNA-binding</keyword>
<dbReference type="SUPFAM" id="SSF46785">
    <property type="entry name" value="Winged helix' DNA-binding domain"/>
    <property type="match status" value="1"/>
</dbReference>
<dbReference type="GO" id="GO:0003700">
    <property type="term" value="F:DNA-binding transcription factor activity"/>
    <property type="evidence" value="ECO:0007669"/>
    <property type="project" value="TreeGrafter"/>
</dbReference>
<dbReference type="SMART" id="SM00419">
    <property type="entry name" value="HTH_CRP"/>
    <property type="match status" value="1"/>
</dbReference>
<dbReference type="STRING" id="86166.TAGGR_2242"/>
<dbReference type="Gene3D" id="2.60.120.10">
    <property type="entry name" value="Jelly Rolls"/>
    <property type="match status" value="1"/>
</dbReference>
<protein>
    <submittedName>
        <fullName evidence="6">CRP/FNR family transcriptional regulator, anaerobic regulatory protein</fullName>
    </submittedName>
</protein>
<reference evidence="7" key="1">
    <citation type="submission" date="2016-01" db="EMBL/GenBank/DDBJ databases">
        <title>Draft genome sequence of Thermodesulfovibrio aggregans strain TGE-P1.</title>
        <authorList>
            <person name="Sekiguchi Y."/>
            <person name="Ohashi A."/>
            <person name="Matsuura N."/>
            <person name="Tourlousse M.D."/>
        </authorList>
    </citation>
    <scope>NUCLEOTIDE SEQUENCE [LARGE SCALE GENOMIC DNA]</scope>
    <source>
        <strain evidence="7">TGE-P1</strain>
    </source>
</reference>
<keyword evidence="3" id="KW-0804">Transcription</keyword>
<dbReference type="PROSITE" id="PS51063">
    <property type="entry name" value="HTH_CRP_2"/>
    <property type="match status" value="1"/>
</dbReference>
<dbReference type="InterPro" id="IPR014710">
    <property type="entry name" value="RmlC-like_jellyroll"/>
</dbReference>
<name>A0A0U9HQP4_9BACT</name>
<dbReference type="InterPro" id="IPR050397">
    <property type="entry name" value="Env_Response_Regulators"/>
</dbReference>
<proteinExistence type="predicted"/>
<dbReference type="AlphaFoldDB" id="A0A0U9HQP4"/>
<dbReference type="CDD" id="cd00038">
    <property type="entry name" value="CAP_ED"/>
    <property type="match status" value="1"/>
</dbReference>
<dbReference type="InterPro" id="IPR018490">
    <property type="entry name" value="cNMP-bd_dom_sf"/>
</dbReference>
<dbReference type="Gene3D" id="1.10.10.10">
    <property type="entry name" value="Winged helix-like DNA-binding domain superfamily/Winged helix DNA-binding domain"/>
    <property type="match status" value="1"/>
</dbReference>
<feature type="domain" description="HTH crp-type" evidence="5">
    <location>
        <begin position="141"/>
        <end position="214"/>
    </location>
</feature>
<dbReference type="PRINTS" id="PR00034">
    <property type="entry name" value="HTHCRP"/>
</dbReference>
<dbReference type="OrthoDB" id="9810708at2"/>
<dbReference type="SUPFAM" id="SSF51206">
    <property type="entry name" value="cAMP-binding domain-like"/>
    <property type="match status" value="1"/>
</dbReference>
<evidence type="ECO:0000256" key="2">
    <source>
        <dbReference type="ARBA" id="ARBA00023125"/>
    </source>
</evidence>
<gene>
    <name evidence="6" type="ORF">TAGGR_2242</name>
</gene>
<keyword evidence="1" id="KW-0805">Transcription regulation</keyword>
<dbReference type="InterPro" id="IPR012318">
    <property type="entry name" value="HTH_CRP"/>
</dbReference>
<evidence type="ECO:0000256" key="3">
    <source>
        <dbReference type="ARBA" id="ARBA00023163"/>
    </source>
</evidence>
<keyword evidence="7" id="KW-1185">Reference proteome</keyword>
<feature type="domain" description="Cyclic nucleotide-binding" evidence="4">
    <location>
        <begin position="7"/>
        <end position="127"/>
    </location>
</feature>
<dbReference type="SMART" id="SM00100">
    <property type="entry name" value="cNMP"/>
    <property type="match status" value="1"/>
</dbReference>
<dbReference type="PROSITE" id="PS50042">
    <property type="entry name" value="CNMP_BINDING_3"/>
    <property type="match status" value="1"/>
</dbReference>
<evidence type="ECO:0000256" key="1">
    <source>
        <dbReference type="ARBA" id="ARBA00023015"/>
    </source>
</evidence>
<dbReference type="RefSeq" id="WP_059176793.1">
    <property type="nucleotide sequence ID" value="NZ_BCNO01000002.1"/>
</dbReference>
<dbReference type="PANTHER" id="PTHR24567">
    <property type="entry name" value="CRP FAMILY TRANSCRIPTIONAL REGULATORY PROTEIN"/>
    <property type="match status" value="1"/>
</dbReference>
<dbReference type="InterPro" id="IPR036390">
    <property type="entry name" value="WH_DNA-bd_sf"/>
</dbReference>
<dbReference type="Pfam" id="PF13545">
    <property type="entry name" value="HTH_Crp_2"/>
    <property type="match status" value="1"/>
</dbReference>
<dbReference type="GO" id="GO:0003677">
    <property type="term" value="F:DNA binding"/>
    <property type="evidence" value="ECO:0007669"/>
    <property type="project" value="UniProtKB-KW"/>
</dbReference>
<dbReference type="InterPro" id="IPR036388">
    <property type="entry name" value="WH-like_DNA-bd_sf"/>
</dbReference>
<evidence type="ECO:0000313" key="7">
    <source>
        <dbReference type="Proteomes" id="UP000054976"/>
    </source>
</evidence>
<evidence type="ECO:0000259" key="5">
    <source>
        <dbReference type="PROSITE" id="PS51063"/>
    </source>
</evidence>